<reference evidence="2" key="1">
    <citation type="journal article" date="2003" name="Science">
        <title>Human chromosome 7: DNA sequence and biology.</title>
        <authorList>
            <person name="Scherer S.W."/>
            <person name="Cheung J."/>
            <person name="MacDonald J.R."/>
            <person name="Osborne L.R."/>
            <person name="Nakabayashi K."/>
            <person name="Herbrick J.A."/>
            <person name="Carson A.R."/>
            <person name="Parker-Katiraee L."/>
            <person name="Skaug J."/>
            <person name="Khaja R."/>
            <person name="Zhang J."/>
            <person name="Hudek A.K."/>
            <person name="Li M."/>
            <person name="Haddad M."/>
            <person name="Duggan G.E."/>
            <person name="Fernandez B.A."/>
            <person name="Kanematsu E."/>
            <person name="Gentles S."/>
            <person name="Christopoulos C.C."/>
            <person name="Choufani S."/>
            <person name="Kwasnicka D."/>
            <person name="Zheng X.H."/>
            <person name="Lai Z."/>
            <person name="Nusskern D."/>
            <person name="Zhang Q."/>
            <person name="Gu Z."/>
            <person name="Lu F."/>
            <person name="Zeesman S."/>
            <person name="Nowaczyk M.J."/>
            <person name="Teshima I."/>
            <person name="Chitayat D."/>
            <person name="Shuman C."/>
            <person name="Weksberg R."/>
            <person name="Zackai E.H."/>
            <person name="Grebe T.A."/>
            <person name="Cox S.R."/>
            <person name="Kirkpatrick S.J."/>
            <person name="Rahman N."/>
            <person name="Friedman J.M."/>
            <person name="Heng H.H."/>
            <person name="Pelicci P.G."/>
            <person name="Lo-Coco F."/>
            <person name="Belloni E."/>
            <person name="Shaffer L.G."/>
            <person name="Pober B."/>
            <person name="Morton C.C."/>
            <person name="Gusella J.F."/>
            <person name="Bruns G.A."/>
            <person name="Korf B.R."/>
            <person name="Quade B.J."/>
            <person name="Ligon A.H."/>
            <person name="Ferguson H."/>
            <person name="Higgins A.W."/>
            <person name="Leach N.T."/>
            <person name="Herrick S.R."/>
            <person name="Lemyre E."/>
            <person name="Farra C.G."/>
            <person name="Kim H.G."/>
            <person name="Summers A.M."/>
            <person name="Gripp K.W."/>
            <person name="Roberts W."/>
            <person name="Szatmari P."/>
            <person name="Winsor E.J."/>
            <person name="Grzeschik K.H."/>
            <person name="Teebi A."/>
            <person name="Minassian B.A."/>
            <person name="Kere J."/>
            <person name="Armengol L."/>
            <person name="Pujana M.A."/>
            <person name="Estivill X."/>
            <person name="Wilson M.D."/>
            <person name="Koop B.F."/>
            <person name="Tosi S."/>
            <person name="Moore G.E."/>
            <person name="Boright A.P."/>
            <person name="Zlotorynski E."/>
            <person name="Kerem B."/>
            <person name="Kroisel P.M."/>
            <person name="Petek E."/>
            <person name="Oscier D.G."/>
            <person name="Mould S.J."/>
            <person name="Dohner H."/>
            <person name="Dohner K."/>
            <person name="Rommens J.M."/>
            <person name="Vincent J.B."/>
            <person name="Venter J.C."/>
            <person name="Li P.W."/>
            <person name="Mural R.J."/>
            <person name="Adams M.D."/>
            <person name="Tsui L.C."/>
        </authorList>
    </citation>
    <scope>NUCLEOTIDE SEQUENCE [LARGE SCALE GENOMIC DNA]</scope>
</reference>
<evidence type="ECO:0000256" key="1">
    <source>
        <dbReference type="SAM" id="Phobius"/>
    </source>
</evidence>
<dbReference type="AlphaFoldDB" id="A4D1S1"/>
<reference evidence="2" key="2">
    <citation type="submission" date="2004-06" db="EMBL/GenBank/DDBJ databases">
        <authorList>
            <person name="Scherer S.W."/>
            <person name="Cheung J."/>
            <person name="MacDonald J.R."/>
            <person name="Osborne L.R."/>
            <person name="Nakabayashi K."/>
            <person name="Herbrick J.-A."/>
            <person name="Carson A.R."/>
            <person name="Parker-Katiraee L."/>
            <person name="Skaug J."/>
            <person name="Khaja R."/>
            <person name="Zhang J."/>
            <person name="Hudek A.K."/>
            <person name="Li M."/>
            <person name="Haddad M."/>
            <person name="Duggan G.E."/>
            <person name="Fernandez B.A."/>
            <person name="Kanematsu E."/>
            <person name="Gentles S."/>
            <person name="Christopoulos C.C."/>
            <person name="Choufani S."/>
            <person name="Kwasnicka D."/>
            <person name="Zheng X.H."/>
            <person name="Nusskern D."/>
            <person name="Zhang Q."/>
            <person name="Gu Z."/>
            <person name="Lu F."/>
            <person name="Zeesman S."/>
            <person name="Teshima I."/>
            <person name="Chitayat D."/>
            <person name="Shuman C."/>
            <person name="Weksberg R."/>
            <person name="Zackai E.H."/>
            <person name="Grebe T.A."/>
            <person name="Cox S.R."/>
            <person name="Kirkpatrick S.J."/>
            <person name="Rahman N."/>
            <person name="Friedman J.M."/>
            <person name="Heng H.H.Q."/>
            <person name="Pelicci P."/>
            <person name="Lococo F."/>
            <person name="Belloni E."/>
            <person name="Shaffer L.G."/>
            <person name="Morton C.C."/>
            <person name="Pober B."/>
            <person name="Gusella J."/>
            <person name="Bruns G."/>
            <person name="Korf B.R."/>
            <person name="Quade B.J."/>
            <person name="Ligon A.H."/>
            <person name="Ferguson H."/>
            <person name="Higgins A.W."/>
            <person name="Leach N.T."/>
            <person name="Herrick S.R."/>
            <person name="Lemyre E."/>
            <person name="Farra C.G."/>
            <person name="Kim H.-G."/>
            <person name="Summers A.M."/>
            <person name="Gripp K.W."/>
            <person name="Roberts W."/>
            <person name="Szatmari P."/>
            <person name="Winsor E.J.T."/>
            <person name="Grzeschik K.-H."/>
            <person name="Teebi A."/>
            <person name="Minassian B.A."/>
            <person name="Kere J."/>
            <person name="Armengol L."/>
            <person name="Pujana M.Angel."/>
            <person name="Estivill X."/>
            <person name="Wilson M.D."/>
            <person name="Koop B.F."/>
            <person name="Tosi S."/>
            <person name="Moore G.E."/>
            <person name="Boright A.P."/>
            <person name="Zlotorynski E."/>
            <person name="Kerem B."/>
            <person name="Kroisel P.M."/>
            <person name="Petek E."/>
            <person name="Oscier D.G."/>
            <person name="Mould S.J."/>
            <person name="Doehner H."/>
            <person name="Doehner K."/>
            <person name="Rommens J.M."/>
            <person name="Vincent J.B."/>
            <person name="Venter J.C."/>
            <person name="Li P.W."/>
            <person name="Mural R.J."/>
            <person name="Adams M.D."/>
            <person name="Tsui L.-C."/>
        </authorList>
    </citation>
    <scope>NUCLEOTIDE SEQUENCE</scope>
</reference>
<evidence type="ECO:0000313" key="2">
    <source>
        <dbReference type="EMBL" id="EAL24037.1"/>
    </source>
</evidence>
<proteinExistence type="predicted"/>
<gene>
    <name evidence="2" type="primary">LOC401408</name>
    <name evidence="2" type="ORF">tcag7.1228</name>
</gene>
<keyword evidence="1" id="KW-0472">Membrane</keyword>
<organism evidence="2">
    <name type="scientific">Homo sapiens</name>
    <name type="common">Human</name>
    <dbReference type="NCBI Taxonomy" id="9606"/>
    <lineage>
        <taxon>Eukaryota</taxon>
        <taxon>Metazoa</taxon>
        <taxon>Chordata</taxon>
        <taxon>Craniata</taxon>
        <taxon>Vertebrata</taxon>
        <taxon>Euteleostomi</taxon>
        <taxon>Mammalia</taxon>
        <taxon>Eutheria</taxon>
        <taxon>Euarchontoglires</taxon>
        <taxon>Primates</taxon>
        <taxon>Haplorrhini</taxon>
        <taxon>Catarrhini</taxon>
        <taxon>Hominidae</taxon>
        <taxon>Homo</taxon>
    </lineage>
</organism>
<accession>A4D1S1</accession>
<sequence>MEILLFLKLTTPSALKAHLGVSTKTSQLTCFSVWQPALKLSDLNYLVFAVLAAISFPPFLLIPAVCRVSVPSVRKLGFLYYTCKITKGYPNIV</sequence>
<keyword evidence="1" id="KW-1133">Transmembrane helix</keyword>
<protein>
    <submittedName>
        <fullName evidence="2">LOC401408</fullName>
    </submittedName>
</protein>
<name>A4D1S1_HUMAN</name>
<keyword evidence="1" id="KW-0812">Transmembrane</keyword>
<feature type="transmembrane region" description="Helical" evidence="1">
    <location>
        <begin position="43"/>
        <end position="66"/>
    </location>
</feature>
<dbReference type="EMBL" id="CH236950">
    <property type="protein sequence ID" value="EAL24037.1"/>
    <property type="molecule type" value="Genomic_DNA"/>
</dbReference>